<accession>A0A9P8C620</accession>
<organism evidence="1 2">
    <name type="scientific">Amylocarpus encephaloides</name>
    <dbReference type="NCBI Taxonomy" id="45428"/>
    <lineage>
        <taxon>Eukaryota</taxon>
        <taxon>Fungi</taxon>
        <taxon>Dikarya</taxon>
        <taxon>Ascomycota</taxon>
        <taxon>Pezizomycotina</taxon>
        <taxon>Leotiomycetes</taxon>
        <taxon>Helotiales</taxon>
        <taxon>Helotiales incertae sedis</taxon>
        <taxon>Amylocarpus</taxon>
    </lineage>
</organism>
<evidence type="ECO:0000313" key="2">
    <source>
        <dbReference type="Proteomes" id="UP000824998"/>
    </source>
</evidence>
<dbReference type="Proteomes" id="UP000824998">
    <property type="component" value="Unassembled WGS sequence"/>
</dbReference>
<evidence type="ECO:0000313" key="1">
    <source>
        <dbReference type="EMBL" id="KAG9235288.1"/>
    </source>
</evidence>
<reference evidence="1" key="1">
    <citation type="journal article" date="2021" name="IMA Fungus">
        <title>Genomic characterization of three marine fungi, including Emericellopsis atlantica sp. nov. with signatures of a generalist lifestyle and marine biomass degradation.</title>
        <authorList>
            <person name="Hagestad O.C."/>
            <person name="Hou L."/>
            <person name="Andersen J.H."/>
            <person name="Hansen E.H."/>
            <person name="Altermark B."/>
            <person name="Li C."/>
            <person name="Kuhnert E."/>
            <person name="Cox R.J."/>
            <person name="Crous P.W."/>
            <person name="Spatafora J.W."/>
            <person name="Lail K."/>
            <person name="Amirebrahimi M."/>
            <person name="Lipzen A."/>
            <person name="Pangilinan J."/>
            <person name="Andreopoulos W."/>
            <person name="Hayes R.D."/>
            <person name="Ng V."/>
            <person name="Grigoriev I.V."/>
            <person name="Jackson S.A."/>
            <person name="Sutton T.D.S."/>
            <person name="Dobson A.D.W."/>
            <person name="Rama T."/>
        </authorList>
    </citation>
    <scope>NUCLEOTIDE SEQUENCE</scope>
    <source>
        <strain evidence="1">TRa018bII</strain>
    </source>
</reference>
<gene>
    <name evidence="1" type="ORF">BJ875DRAFT_374571</name>
</gene>
<sequence length="147" mass="15993">MPTAELHPRQTKAYQIRGVQSPIFHLYLQGLPSNRSIPVMGPESTSEYFNIGSTIQSKNSSMFLNINTNTASYKPLSFGATATTTAWALEGDTIITGTKSSYGRQLNFLVCSTSTGGYYDLFLQTGSDTPSGKSCSNYQTIHLPCLC</sequence>
<dbReference type="OrthoDB" id="3915838at2759"/>
<protein>
    <submittedName>
        <fullName evidence="1">Uncharacterized protein</fullName>
    </submittedName>
</protein>
<dbReference type="EMBL" id="MU251436">
    <property type="protein sequence ID" value="KAG9235288.1"/>
    <property type="molecule type" value="Genomic_DNA"/>
</dbReference>
<keyword evidence="2" id="KW-1185">Reference proteome</keyword>
<name>A0A9P8C620_9HELO</name>
<dbReference type="AlphaFoldDB" id="A0A9P8C620"/>
<comment type="caution">
    <text evidence="1">The sequence shown here is derived from an EMBL/GenBank/DDBJ whole genome shotgun (WGS) entry which is preliminary data.</text>
</comment>
<proteinExistence type="predicted"/>